<evidence type="ECO:0000313" key="12">
    <source>
        <dbReference type="Proteomes" id="UP001358417"/>
    </source>
</evidence>
<proteinExistence type="inferred from homology"/>
<name>A0AAV9NBV1_9EURO</name>
<evidence type="ECO:0000256" key="6">
    <source>
        <dbReference type="ARBA" id="ARBA00022679"/>
    </source>
</evidence>
<dbReference type="PANTHER" id="PTHR14614">
    <property type="entry name" value="HEPATOCELLULAR CARCINOMA-ASSOCIATED ANTIGEN"/>
    <property type="match status" value="1"/>
</dbReference>
<dbReference type="EMBL" id="JAVRRD010000013">
    <property type="protein sequence ID" value="KAK5052594.1"/>
    <property type="molecule type" value="Genomic_DNA"/>
</dbReference>
<sequence>MSFSFGFSGDDIEDDSGSEEQAGLVDEMVKHSISESTTSHSIKPKTHSLRELLQHIPSQISYNALTISPLPKMTQSTYLRSVNEGHSTQIQRRSLFDIRAQLMAEVNPEEDDISDSLLSGLENGDLTSGVYEGGFKTWECALDLASLCAGLDFGSGGANGWDVVELGAGSAIPSLTIVRNYLGSAAKGDLRMTLCDYNEDVLRLATAPNLLVNYLQQVTAVASSSGAPPEDISEEGELDVEALGPEPIENSESSLRQRGITVNFLSGGWGDAFIDKFATLTSASSSSREARNLLILASETIYSLTSTKIFAETLLQLIRRHRETYDRGDAKAWVAAKKVYFGVGGGVDDFVRQIESQHGEVRLLYETSDTGVGRVILEVSVPT</sequence>
<keyword evidence="7" id="KW-0949">S-adenosyl-L-methionine</keyword>
<reference evidence="11 12" key="1">
    <citation type="submission" date="2023-08" db="EMBL/GenBank/DDBJ databases">
        <title>Black Yeasts Isolated from many extreme environments.</title>
        <authorList>
            <person name="Coleine C."/>
            <person name="Stajich J.E."/>
            <person name="Selbmann L."/>
        </authorList>
    </citation>
    <scope>NUCLEOTIDE SEQUENCE [LARGE SCALE GENOMIC DNA]</scope>
    <source>
        <strain evidence="11 12">CCFEE 5792</strain>
    </source>
</reference>
<dbReference type="InterPro" id="IPR019410">
    <property type="entry name" value="Methyltransf_16"/>
</dbReference>
<keyword evidence="4" id="KW-0963">Cytoplasm</keyword>
<evidence type="ECO:0000256" key="3">
    <source>
        <dbReference type="ARBA" id="ARBA00012533"/>
    </source>
</evidence>
<evidence type="ECO:0000256" key="5">
    <source>
        <dbReference type="ARBA" id="ARBA00022603"/>
    </source>
</evidence>
<comment type="subcellular location">
    <subcellularLocation>
        <location evidence="2">Cytoplasm</location>
    </subcellularLocation>
    <subcellularLocation>
        <location evidence="1">Nucleus</location>
    </subcellularLocation>
</comment>
<keyword evidence="6" id="KW-0808">Transferase</keyword>
<evidence type="ECO:0000256" key="8">
    <source>
        <dbReference type="ARBA" id="ARBA00023242"/>
    </source>
</evidence>
<dbReference type="GeneID" id="89970667"/>
<protein>
    <recommendedName>
        <fullName evidence="3">protein-histidine N-methyltransferase</fullName>
        <ecNumber evidence="3">2.1.1.85</ecNumber>
    </recommendedName>
</protein>
<evidence type="ECO:0000256" key="4">
    <source>
        <dbReference type="ARBA" id="ARBA00022490"/>
    </source>
</evidence>
<comment type="similarity">
    <text evidence="9">Belongs to the methyltransferase superfamily. METTL18 family.</text>
</comment>
<keyword evidence="12" id="KW-1185">Reference proteome</keyword>
<organism evidence="11 12">
    <name type="scientific">Exophiala bonariae</name>
    <dbReference type="NCBI Taxonomy" id="1690606"/>
    <lineage>
        <taxon>Eukaryota</taxon>
        <taxon>Fungi</taxon>
        <taxon>Dikarya</taxon>
        <taxon>Ascomycota</taxon>
        <taxon>Pezizomycotina</taxon>
        <taxon>Eurotiomycetes</taxon>
        <taxon>Chaetothyriomycetidae</taxon>
        <taxon>Chaetothyriales</taxon>
        <taxon>Herpotrichiellaceae</taxon>
        <taxon>Exophiala</taxon>
    </lineage>
</organism>
<evidence type="ECO:0000313" key="11">
    <source>
        <dbReference type="EMBL" id="KAK5052594.1"/>
    </source>
</evidence>
<dbReference type="AlphaFoldDB" id="A0AAV9NBV1"/>
<accession>A0AAV9NBV1</accession>
<dbReference type="Proteomes" id="UP001358417">
    <property type="component" value="Unassembled WGS sequence"/>
</dbReference>
<comment type="caution">
    <text evidence="11">The sequence shown here is derived from an EMBL/GenBank/DDBJ whole genome shotgun (WGS) entry which is preliminary data.</text>
</comment>
<gene>
    <name evidence="11" type="ORF">LTR84_002459</name>
</gene>
<evidence type="ECO:0000256" key="7">
    <source>
        <dbReference type="ARBA" id="ARBA00022691"/>
    </source>
</evidence>
<evidence type="ECO:0000256" key="10">
    <source>
        <dbReference type="SAM" id="MobiDB-lite"/>
    </source>
</evidence>
<dbReference type="GO" id="GO:0005737">
    <property type="term" value="C:cytoplasm"/>
    <property type="evidence" value="ECO:0007669"/>
    <property type="project" value="UniProtKB-SubCell"/>
</dbReference>
<evidence type="ECO:0000256" key="2">
    <source>
        <dbReference type="ARBA" id="ARBA00004496"/>
    </source>
</evidence>
<feature type="region of interest" description="Disordered" evidence="10">
    <location>
        <begin position="1"/>
        <end position="20"/>
    </location>
</feature>
<dbReference type="GO" id="GO:0018064">
    <property type="term" value="F:protein-L-histidine N-tele-methyltransferase activity"/>
    <property type="evidence" value="ECO:0007669"/>
    <property type="project" value="UniProtKB-EC"/>
</dbReference>
<dbReference type="EC" id="2.1.1.85" evidence="3"/>
<dbReference type="RefSeq" id="XP_064706294.1">
    <property type="nucleotide sequence ID" value="XM_064846069.1"/>
</dbReference>
<keyword evidence="8" id="KW-0539">Nucleus</keyword>
<dbReference type="InterPro" id="IPR029063">
    <property type="entry name" value="SAM-dependent_MTases_sf"/>
</dbReference>
<dbReference type="GO" id="GO:0005634">
    <property type="term" value="C:nucleus"/>
    <property type="evidence" value="ECO:0007669"/>
    <property type="project" value="UniProtKB-SubCell"/>
</dbReference>
<dbReference type="GO" id="GO:0032259">
    <property type="term" value="P:methylation"/>
    <property type="evidence" value="ECO:0007669"/>
    <property type="project" value="UniProtKB-KW"/>
</dbReference>
<evidence type="ECO:0000256" key="1">
    <source>
        <dbReference type="ARBA" id="ARBA00004123"/>
    </source>
</evidence>
<evidence type="ECO:0000256" key="9">
    <source>
        <dbReference type="ARBA" id="ARBA00038126"/>
    </source>
</evidence>
<dbReference type="PANTHER" id="PTHR14614:SF39">
    <property type="entry name" value="HISTIDINE PROTEIN METHYLTRANSFERASE 1 HOMOLOG"/>
    <property type="match status" value="1"/>
</dbReference>
<dbReference type="Gene3D" id="3.40.50.150">
    <property type="entry name" value="Vaccinia Virus protein VP39"/>
    <property type="match status" value="1"/>
</dbReference>
<keyword evidence="5" id="KW-0489">Methyltransferase</keyword>